<feature type="compositionally biased region" description="Polar residues" evidence="2">
    <location>
        <begin position="1029"/>
        <end position="1053"/>
    </location>
</feature>
<dbReference type="GeneID" id="70251750"/>
<evidence type="ECO:0000256" key="1">
    <source>
        <dbReference type="SAM" id="Coils"/>
    </source>
</evidence>
<feature type="domain" description="DUF7605" evidence="4">
    <location>
        <begin position="740"/>
        <end position="913"/>
    </location>
</feature>
<dbReference type="InterPro" id="IPR045063">
    <property type="entry name" value="Dynamin_N"/>
</dbReference>
<feature type="compositionally biased region" description="Low complexity" evidence="2">
    <location>
        <begin position="1011"/>
        <end position="1024"/>
    </location>
</feature>
<organism evidence="5 6">
    <name type="scientific">Talaromyces proteolyticus</name>
    <dbReference type="NCBI Taxonomy" id="1131652"/>
    <lineage>
        <taxon>Eukaryota</taxon>
        <taxon>Fungi</taxon>
        <taxon>Dikarya</taxon>
        <taxon>Ascomycota</taxon>
        <taxon>Pezizomycotina</taxon>
        <taxon>Eurotiomycetes</taxon>
        <taxon>Eurotiomycetidae</taxon>
        <taxon>Eurotiales</taxon>
        <taxon>Trichocomaceae</taxon>
        <taxon>Talaromyces</taxon>
        <taxon>Talaromyces sect. Bacilispori</taxon>
    </lineage>
</organism>
<reference evidence="5" key="1">
    <citation type="submission" date="2021-12" db="EMBL/GenBank/DDBJ databases">
        <title>Convergent genome expansion in fungi linked to evolution of root-endophyte symbiosis.</title>
        <authorList>
            <consortium name="DOE Joint Genome Institute"/>
            <person name="Ke Y.-H."/>
            <person name="Bonito G."/>
            <person name="Liao H.-L."/>
            <person name="Looney B."/>
            <person name="Rojas-Flechas A."/>
            <person name="Nash J."/>
            <person name="Hameed K."/>
            <person name="Schadt C."/>
            <person name="Martin F."/>
            <person name="Crous P.W."/>
            <person name="Miettinen O."/>
            <person name="Magnuson J.K."/>
            <person name="Labbe J."/>
            <person name="Jacobson D."/>
            <person name="Doktycz M.J."/>
            <person name="Veneault-Fourrey C."/>
            <person name="Kuo A."/>
            <person name="Mondo S."/>
            <person name="Calhoun S."/>
            <person name="Riley R."/>
            <person name="Ohm R."/>
            <person name="LaButti K."/>
            <person name="Andreopoulos B."/>
            <person name="Pangilinan J."/>
            <person name="Nolan M."/>
            <person name="Tritt A."/>
            <person name="Clum A."/>
            <person name="Lipzen A."/>
            <person name="Daum C."/>
            <person name="Barry K."/>
            <person name="Grigoriev I.V."/>
            <person name="Vilgalys R."/>
        </authorList>
    </citation>
    <scope>NUCLEOTIDE SEQUENCE</scope>
    <source>
        <strain evidence="5">PMI_201</strain>
    </source>
</reference>
<evidence type="ECO:0000256" key="2">
    <source>
        <dbReference type="SAM" id="MobiDB-lite"/>
    </source>
</evidence>
<feature type="domain" description="Dynamin N-terminal" evidence="3">
    <location>
        <begin position="111"/>
        <end position="334"/>
    </location>
</feature>
<gene>
    <name evidence="5" type="ORF">BGW36DRAFT_437369</name>
</gene>
<dbReference type="Pfam" id="PF24564">
    <property type="entry name" value="DUF7605"/>
    <property type="match status" value="1"/>
</dbReference>
<feature type="region of interest" description="Disordered" evidence="2">
    <location>
        <begin position="1005"/>
        <end position="1069"/>
    </location>
</feature>
<feature type="compositionally biased region" description="Polar residues" evidence="2">
    <location>
        <begin position="34"/>
        <end position="46"/>
    </location>
</feature>
<evidence type="ECO:0000259" key="4">
    <source>
        <dbReference type="Pfam" id="PF24564"/>
    </source>
</evidence>
<accession>A0AAD4PU43</accession>
<dbReference type="InterPro" id="IPR056024">
    <property type="entry name" value="DUF7605"/>
</dbReference>
<feature type="region of interest" description="Disordered" evidence="2">
    <location>
        <begin position="1"/>
        <end position="46"/>
    </location>
</feature>
<sequence length="1371" mass="153598">MYEPCTNVDIPSVRHRGTPSTTSSVNSSSGTITENMDPSFSGPNVSDEPSLQTLFVDGDSERLEAAVRYGMTLLDRLREPLCRLSSDVDESQWLQAIKYLQKQAVHPKVIIGVVGNTGAGKSSIINAVLDEERLVPTNCMRACTAVVTEISYNHEETPYRAEIEFITANDWAKELQILLDELLGVGGILLVTIAYAKIKAVYPSYTKNQLENSTISKLIEHPNVQKVLGRVESVVETNSKQFYKNLQTYVDSREKMAQEKDTTDQPLLDMEVWPLIKVVRIYVKATALSTGAVIVDLPGVHDSNPARAAVSKSYLKQCTGLWIVAPITRAVDDKAAKYLLGGGFKRQLKMDGGLNSITFICSKTDDISLLECQECLGLEKQMGALRGNADEHLNKKHQSEQHLDELKKAMADSTAAADEIDRQVEELETFQGNIRDGETVSKKRKRGSNCGISSALPKTPRLVHSDFGDYHVDSDGGDELDEDPVESQTFSNPLTAGEVDQKLSELRATKKEGRHYRQDIKIGMETAQRQISDSEIVIASIQAKINELAISSRNEYSRSAIQKDFAAGIKELDQELAEESDSSRFNPDADDRDYDEVARSLPVFCISSRAYQKLKGRFEMEPTIPGFRTVEDTEVPQLQVHCRKLTEASRDANSRRFLNSLDQLLNSLRLMSSADGNQATDEQKTVWANTLESNYKVLYADLAELIRDICERVRNTIECNIFTAYKDAVEAATNKADETVKRWGRKVNRDNRAVGGFFWSTYKAICRRDGVYANEQGTHDWNAELTEPVLKAVASGWENTFSQRAQSLLLSMASEGARLLQSFHDSVHHTADQNTSRIGNHVLSQQLRVYQQLLKGLCLENLTMVTTRSKDISRMFQPVVAEKLAPVYANCTALSGPGSFNQMKEVMSSFVNRAKSTMFQESVDTVRKALGELLRFLEDNLTIKVDEMLISVKRDYTSALGRNYSAVSKCLLRLILDIITESESYFKRLANAELERDITIADTELAPTSPPFSLSSPNYSPSSPDLGHQSPTFSPGSPTYNPTGPTISDNRQFPPSPQYSPRSLGWSPTSPEIYSTTSSNISGFSTNTSPNEEHELSFAFEAETARFDLFRSLVNQPIDDEEWREIYRLGDRIISDTAIVLNDLEGWLWEDFQQHGVVLPSCHNLPSAKISTSMFRFLMETNNDRQRKSVYRRLAQVLFFVFVENDVKQLDKREKNGEVIAHNHRNFTGMAHKSILQEIGDLSVNGKNCSQEQISNNKSCGKRWWRLGSGTGIIVILAGGPGVARYMYDITPCIEKLGTYVILGRISLDDIIQPLLVNASLTTNHIIDWTDQIDPLHLQFNVLPETIEWVDTQIMMDTATESLLYYFEHCD</sequence>
<evidence type="ECO:0000313" key="6">
    <source>
        <dbReference type="Proteomes" id="UP001201262"/>
    </source>
</evidence>
<dbReference type="Pfam" id="PF00350">
    <property type="entry name" value="Dynamin_N"/>
    <property type="match status" value="1"/>
</dbReference>
<proteinExistence type="predicted"/>
<dbReference type="PANTHER" id="PTHR36681">
    <property type="entry name" value="NUCLEAR GTPASE, GERMINAL CENTER-ASSOCIATED, TANDEM DUPLICATE 3"/>
    <property type="match status" value="1"/>
</dbReference>
<name>A0AAD4PU43_9EURO</name>
<comment type="caution">
    <text evidence="5">The sequence shown here is derived from an EMBL/GenBank/DDBJ whole genome shotgun (WGS) entry which is preliminary data.</text>
</comment>
<feature type="coiled-coil region" evidence="1">
    <location>
        <begin position="389"/>
        <end position="423"/>
    </location>
</feature>
<dbReference type="EMBL" id="JAJTJA010000011">
    <property type="protein sequence ID" value="KAH8691825.1"/>
    <property type="molecule type" value="Genomic_DNA"/>
</dbReference>
<feature type="compositionally biased region" description="Low complexity" evidence="2">
    <location>
        <begin position="18"/>
        <end position="33"/>
    </location>
</feature>
<keyword evidence="6" id="KW-1185">Reference proteome</keyword>
<dbReference type="Proteomes" id="UP001201262">
    <property type="component" value="Unassembled WGS sequence"/>
</dbReference>
<evidence type="ECO:0000259" key="3">
    <source>
        <dbReference type="Pfam" id="PF00350"/>
    </source>
</evidence>
<dbReference type="InterPro" id="IPR027417">
    <property type="entry name" value="P-loop_NTPase"/>
</dbReference>
<dbReference type="PANTHER" id="PTHR36681:SF3">
    <property type="entry name" value="NUCLEAR GTPASE, GERMINAL CENTER-ASSOCIATED, TANDEM DUPLICATE 3"/>
    <property type="match status" value="1"/>
</dbReference>
<keyword evidence="1" id="KW-0175">Coiled coil</keyword>
<dbReference type="SUPFAM" id="SSF52540">
    <property type="entry name" value="P-loop containing nucleoside triphosphate hydrolases"/>
    <property type="match status" value="1"/>
</dbReference>
<evidence type="ECO:0000313" key="5">
    <source>
        <dbReference type="EMBL" id="KAH8691825.1"/>
    </source>
</evidence>
<protein>
    <submittedName>
        <fullName evidence="5">Uncharacterized protein</fullName>
    </submittedName>
</protein>
<dbReference type="RefSeq" id="XP_046067822.1">
    <property type="nucleotide sequence ID" value="XM_046221463.1"/>
</dbReference>
<dbReference type="Gene3D" id="3.40.50.300">
    <property type="entry name" value="P-loop containing nucleotide triphosphate hydrolases"/>
    <property type="match status" value="1"/>
</dbReference>